<accession>A0ABR1RAC4</accession>
<dbReference type="CDD" id="cd09917">
    <property type="entry name" value="F-box_SF"/>
    <property type="match status" value="1"/>
</dbReference>
<evidence type="ECO:0000313" key="3">
    <source>
        <dbReference type="EMBL" id="KAK8006272.1"/>
    </source>
</evidence>
<evidence type="ECO:0000256" key="1">
    <source>
        <dbReference type="SAM" id="MobiDB-lite"/>
    </source>
</evidence>
<evidence type="ECO:0000313" key="4">
    <source>
        <dbReference type="Proteomes" id="UP001396898"/>
    </source>
</evidence>
<comment type="caution">
    <text evidence="3">The sequence shown here is derived from an EMBL/GenBank/DDBJ whole genome shotgun (WGS) entry which is preliminary data.</text>
</comment>
<dbReference type="SMART" id="SM00256">
    <property type="entry name" value="FBOX"/>
    <property type="match status" value="1"/>
</dbReference>
<protein>
    <recommendedName>
        <fullName evidence="2">F-box domain-containing protein</fullName>
    </recommendedName>
</protein>
<reference evidence="3 4" key="1">
    <citation type="submission" date="2023-01" db="EMBL/GenBank/DDBJ databases">
        <title>Analysis of 21 Apiospora genomes using comparative genomics revels a genus with tremendous synthesis potential of carbohydrate active enzymes and secondary metabolites.</title>
        <authorList>
            <person name="Sorensen T."/>
        </authorList>
    </citation>
    <scope>NUCLEOTIDE SEQUENCE [LARGE SCALE GENOMIC DNA]</scope>
    <source>
        <strain evidence="3 4">CBS 20057</strain>
    </source>
</reference>
<dbReference type="SUPFAM" id="SSF81383">
    <property type="entry name" value="F-box domain"/>
    <property type="match status" value="1"/>
</dbReference>
<proteinExistence type="predicted"/>
<dbReference type="Pfam" id="PF12937">
    <property type="entry name" value="F-box-like"/>
    <property type="match status" value="1"/>
</dbReference>
<name>A0ABR1RAC4_9PEZI</name>
<dbReference type="InterPro" id="IPR001810">
    <property type="entry name" value="F-box_dom"/>
</dbReference>
<dbReference type="Gene3D" id="1.20.1280.50">
    <property type="match status" value="1"/>
</dbReference>
<gene>
    <name evidence="3" type="ORF">PG991_012569</name>
</gene>
<organism evidence="3 4">
    <name type="scientific">Apiospora marii</name>
    <dbReference type="NCBI Taxonomy" id="335849"/>
    <lineage>
        <taxon>Eukaryota</taxon>
        <taxon>Fungi</taxon>
        <taxon>Dikarya</taxon>
        <taxon>Ascomycota</taxon>
        <taxon>Pezizomycotina</taxon>
        <taxon>Sordariomycetes</taxon>
        <taxon>Xylariomycetidae</taxon>
        <taxon>Amphisphaeriales</taxon>
        <taxon>Apiosporaceae</taxon>
        <taxon>Apiospora</taxon>
    </lineage>
</organism>
<keyword evidence="4" id="KW-1185">Reference proteome</keyword>
<sequence length="313" mass="36381">MASHTAQDTVLLEIPELLESILLHLDQRDLLVNVQRVCRQWRQCITETPSIQQHLFFLPEPASRTSSNSNANTDTVPKPRQNPLLALDFPEWFMHGSTWPPDQRLRFIRTTEPYLRGFDRDQFFPVLRRVTERLEAYTYPQASWRRMLLLQPPPNGIGLVSTRCGRLVKQDTEPQTDTQPQPNSESIDIGEPPADRPVTMPELLELTNRFIHVMRPVVGPYWEGPAAGGNQQPLRQEVKYAFSRFRVMWWRLSPDVFESFVDSDSEELYLAVRDKMRKYGIVVQHDHCPHDPTDQDELVHRLRGLLPNRTVGE</sequence>
<feature type="compositionally biased region" description="Low complexity" evidence="1">
    <location>
        <begin position="173"/>
        <end position="182"/>
    </location>
</feature>
<feature type="region of interest" description="Disordered" evidence="1">
    <location>
        <begin position="171"/>
        <end position="197"/>
    </location>
</feature>
<evidence type="ECO:0000259" key="2">
    <source>
        <dbReference type="SMART" id="SM00256"/>
    </source>
</evidence>
<dbReference type="InterPro" id="IPR036047">
    <property type="entry name" value="F-box-like_dom_sf"/>
</dbReference>
<dbReference type="EMBL" id="JAQQWI010000017">
    <property type="protein sequence ID" value="KAK8006272.1"/>
    <property type="molecule type" value="Genomic_DNA"/>
</dbReference>
<feature type="domain" description="F-box" evidence="2">
    <location>
        <begin position="14"/>
        <end position="54"/>
    </location>
</feature>
<dbReference type="Proteomes" id="UP001396898">
    <property type="component" value="Unassembled WGS sequence"/>
</dbReference>